<dbReference type="EMBL" id="UOFX01000006">
    <property type="protein sequence ID" value="VAX05580.1"/>
    <property type="molecule type" value="Genomic_DNA"/>
</dbReference>
<evidence type="ECO:0000259" key="2">
    <source>
        <dbReference type="PROSITE" id="PS50943"/>
    </source>
</evidence>
<reference evidence="3" key="1">
    <citation type="submission" date="2018-06" db="EMBL/GenBank/DDBJ databases">
        <authorList>
            <person name="Zhirakovskaya E."/>
        </authorList>
    </citation>
    <scope>NUCLEOTIDE SEQUENCE</scope>
</reference>
<gene>
    <name evidence="3" type="ORF">MNBD_GAMMA26-1621</name>
</gene>
<dbReference type="CDD" id="cd00093">
    <property type="entry name" value="HTH_XRE"/>
    <property type="match status" value="1"/>
</dbReference>
<dbReference type="NCBIfam" id="TIGR02607">
    <property type="entry name" value="antidote_HigA"/>
    <property type="match status" value="1"/>
</dbReference>
<dbReference type="InterPro" id="IPR001387">
    <property type="entry name" value="Cro/C1-type_HTH"/>
</dbReference>
<feature type="domain" description="HTH cro/C1-type" evidence="2">
    <location>
        <begin position="23"/>
        <end position="70"/>
    </location>
</feature>
<organism evidence="3">
    <name type="scientific">hydrothermal vent metagenome</name>
    <dbReference type="NCBI Taxonomy" id="652676"/>
    <lineage>
        <taxon>unclassified sequences</taxon>
        <taxon>metagenomes</taxon>
        <taxon>ecological metagenomes</taxon>
    </lineage>
</organism>
<accession>A0A3B1B5M9</accession>
<proteinExistence type="predicted"/>
<dbReference type="PANTHER" id="PTHR36924">
    <property type="entry name" value="ANTITOXIN HIGA-1"/>
    <property type="match status" value="1"/>
</dbReference>
<protein>
    <submittedName>
        <fullName evidence="3">Antitoxin HigA</fullName>
    </submittedName>
</protein>
<dbReference type="SMART" id="SM00530">
    <property type="entry name" value="HTH_XRE"/>
    <property type="match status" value="1"/>
</dbReference>
<dbReference type="Gene3D" id="1.10.260.40">
    <property type="entry name" value="lambda repressor-like DNA-binding domains"/>
    <property type="match status" value="1"/>
</dbReference>
<evidence type="ECO:0000313" key="3">
    <source>
        <dbReference type="EMBL" id="VAX05580.1"/>
    </source>
</evidence>
<dbReference type="SUPFAM" id="SSF47413">
    <property type="entry name" value="lambda repressor-like DNA-binding domains"/>
    <property type="match status" value="1"/>
</dbReference>
<sequence length="99" mass="10890">MIPSNRVATHPGLILRKEFLEPLGLSQKAVANHIGIPVQRVNEIVRGKRGISPDSAWLLSEAFNTSPEFWLNLQATHDLSLHKPKNHVQPLVAVSAMPG</sequence>
<dbReference type="AlphaFoldDB" id="A0A3B1B5M9"/>
<dbReference type="PANTHER" id="PTHR36924:SF1">
    <property type="entry name" value="ANTITOXIN HIGA-1"/>
    <property type="match status" value="1"/>
</dbReference>
<evidence type="ECO:0000256" key="1">
    <source>
        <dbReference type="ARBA" id="ARBA00023125"/>
    </source>
</evidence>
<dbReference type="InterPro" id="IPR013430">
    <property type="entry name" value="Toxin_antidote_HigA"/>
</dbReference>
<dbReference type="Pfam" id="PF01381">
    <property type="entry name" value="HTH_3"/>
    <property type="match status" value="1"/>
</dbReference>
<dbReference type="InterPro" id="IPR010982">
    <property type="entry name" value="Lambda_DNA-bd_dom_sf"/>
</dbReference>
<dbReference type="PROSITE" id="PS50943">
    <property type="entry name" value="HTH_CROC1"/>
    <property type="match status" value="1"/>
</dbReference>
<dbReference type="GO" id="GO:0003677">
    <property type="term" value="F:DNA binding"/>
    <property type="evidence" value="ECO:0007669"/>
    <property type="project" value="UniProtKB-KW"/>
</dbReference>
<name>A0A3B1B5M9_9ZZZZ</name>
<keyword evidence="1" id="KW-0238">DNA-binding</keyword>